<organism evidence="2 3">
    <name type="scientific">Sediminicola luteus</name>
    <dbReference type="NCBI Taxonomy" id="319238"/>
    <lineage>
        <taxon>Bacteria</taxon>
        <taxon>Pseudomonadati</taxon>
        <taxon>Bacteroidota</taxon>
        <taxon>Flavobacteriia</taxon>
        <taxon>Flavobacteriales</taxon>
        <taxon>Flavobacteriaceae</taxon>
        <taxon>Sediminicola</taxon>
    </lineage>
</organism>
<reference evidence="2 3" key="1">
    <citation type="submission" date="2024-07" db="EMBL/GenBank/DDBJ databases">
        <title>The genome sequence of type strain Sediminicola luteus GDMCC 1.2596T.</title>
        <authorList>
            <person name="Liu Y."/>
        </authorList>
    </citation>
    <scope>NUCLEOTIDE SEQUENCE [LARGE SCALE GENOMIC DNA]</scope>
    <source>
        <strain evidence="2 3">GDMCC 1.2596</strain>
    </source>
</reference>
<dbReference type="Proteomes" id="UP001549773">
    <property type="component" value="Unassembled WGS sequence"/>
</dbReference>
<evidence type="ECO:0000313" key="2">
    <source>
        <dbReference type="EMBL" id="MET7030441.1"/>
    </source>
</evidence>
<keyword evidence="1" id="KW-0472">Membrane</keyword>
<feature type="transmembrane region" description="Helical" evidence="1">
    <location>
        <begin position="35"/>
        <end position="57"/>
    </location>
</feature>
<keyword evidence="1" id="KW-0812">Transmembrane</keyword>
<dbReference type="RefSeq" id="WP_354619237.1">
    <property type="nucleotide sequence ID" value="NZ_JBEWYP010000008.1"/>
</dbReference>
<comment type="caution">
    <text evidence="2">The sequence shown here is derived from an EMBL/GenBank/DDBJ whole genome shotgun (WGS) entry which is preliminary data.</text>
</comment>
<sequence length="59" mass="6107">MGDKLNNDKNSYATGGGLLIGIGAGFFFLQQSPLAFVGCMLLGLGMGLIITSLLSTIKK</sequence>
<dbReference type="EMBL" id="JBEWYP010000008">
    <property type="protein sequence ID" value="MET7030441.1"/>
    <property type="molecule type" value="Genomic_DNA"/>
</dbReference>
<feature type="transmembrane region" description="Helical" evidence="1">
    <location>
        <begin position="12"/>
        <end position="29"/>
    </location>
</feature>
<evidence type="ECO:0000313" key="3">
    <source>
        <dbReference type="Proteomes" id="UP001549773"/>
    </source>
</evidence>
<name>A0ABV2TYS9_9FLAO</name>
<evidence type="ECO:0008006" key="4">
    <source>
        <dbReference type="Google" id="ProtNLM"/>
    </source>
</evidence>
<keyword evidence="3" id="KW-1185">Reference proteome</keyword>
<accession>A0ABV2TYS9</accession>
<proteinExistence type="predicted"/>
<evidence type="ECO:0000256" key="1">
    <source>
        <dbReference type="SAM" id="Phobius"/>
    </source>
</evidence>
<gene>
    <name evidence="2" type="ORF">ABXZ32_13615</name>
</gene>
<protein>
    <recommendedName>
        <fullName evidence="4">Glycine zipper family protein</fullName>
    </recommendedName>
</protein>
<keyword evidence="1" id="KW-1133">Transmembrane helix</keyword>